<proteinExistence type="predicted"/>
<feature type="region of interest" description="Disordered" evidence="1">
    <location>
        <begin position="98"/>
        <end position="117"/>
    </location>
</feature>
<keyword evidence="2" id="KW-1133">Transmembrane helix</keyword>
<name>A0A319CM07_9EURO</name>
<reference evidence="3 4" key="1">
    <citation type="submission" date="2016-12" db="EMBL/GenBank/DDBJ databases">
        <title>The genomes of Aspergillus section Nigri reveals drivers in fungal speciation.</title>
        <authorList>
            <consortium name="DOE Joint Genome Institute"/>
            <person name="Vesth T.C."/>
            <person name="Nybo J."/>
            <person name="Theobald S."/>
            <person name="Brandl J."/>
            <person name="Frisvad J.C."/>
            <person name="Nielsen K.F."/>
            <person name="Lyhne E.K."/>
            <person name="Kogle M.E."/>
            <person name="Kuo A."/>
            <person name="Riley R."/>
            <person name="Clum A."/>
            <person name="Nolan M."/>
            <person name="Lipzen A."/>
            <person name="Salamov A."/>
            <person name="Henrissat B."/>
            <person name="Wiebenga A."/>
            <person name="De Vries R.P."/>
            <person name="Grigoriev I.V."/>
            <person name="Mortensen U.H."/>
            <person name="Andersen M.R."/>
            <person name="Baker S.E."/>
        </authorList>
    </citation>
    <scope>NUCLEOTIDE SEQUENCE [LARGE SCALE GENOMIC DNA]</scope>
    <source>
        <strain evidence="3 4">CBS 121591</strain>
    </source>
</reference>
<keyword evidence="2" id="KW-0472">Membrane</keyword>
<feature type="transmembrane region" description="Helical" evidence="2">
    <location>
        <begin position="42"/>
        <end position="60"/>
    </location>
</feature>
<organism evidence="3 4">
    <name type="scientific">Aspergillus uvarum CBS 121591</name>
    <dbReference type="NCBI Taxonomy" id="1448315"/>
    <lineage>
        <taxon>Eukaryota</taxon>
        <taxon>Fungi</taxon>
        <taxon>Dikarya</taxon>
        <taxon>Ascomycota</taxon>
        <taxon>Pezizomycotina</taxon>
        <taxon>Eurotiomycetes</taxon>
        <taxon>Eurotiomycetidae</taxon>
        <taxon>Eurotiales</taxon>
        <taxon>Aspergillaceae</taxon>
        <taxon>Aspergillus</taxon>
        <taxon>Aspergillus subgen. Circumdati</taxon>
    </lineage>
</organism>
<keyword evidence="4" id="KW-1185">Reference proteome</keyword>
<gene>
    <name evidence="3" type="ORF">BO82DRAFT_163425</name>
</gene>
<dbReference type="EMBL" id="KZ821679">
    <property type="protein sequence ID" value="PYH85560.1"/>
    <property type="molecule type" value="Genomic_DNA"/>
</dbReference>
<dbReference type="VEuPathDB" id="FungiDB:BO82DRAFT_163425"/>
<keyword evidence="2" id="KW-0812">Transmembrane</keyword>
<dbReference type="GeneID" id="37133018"/>
<accession>A0A319CM07</accession>
<evidence type="ECO:0000313" key="3">
    <source>
        <dbReference type="EMBL" id="PYH85560.1"/>
    </source>
</evidence>
<evidence type="ECO:0000313" key="4">
    <source>
        <dbReference type="Proteomes" id="UP000248340"/>
    </source>
</evidence>
<sequence length="154" mass="17383">MGECRSIQYVPTSRSTTQTRSFFRSGSVRSQCESRKAKCVKYHLIASVFLSFFLFPPVLLRRSGSRVGFSFASDGTCLSEFSVRRLARRVSVKGRFAIQRHPNPPPPPGGRGCRADGWDRENEGWGERYSEVSRGYGCRWLCRASEIVYDADGV</sequence>
<dbReference type="AlphaFoldDB" id="A0A319CM07"/>
<evidence type="ECO:0000256" key="1">
    <source>
        <dbReference type="SAM" id="MobiDB-lite"/>
    </source>
</evidence>
<evidence type="ECO:0000256" key="2">
    <source>
        <dbReference type="SAM" id="Phobius"/>
    </source>
</evidence>
<dbReference type="Proteomes" id="UP000248340">
    <property type="component" value="Unassembled WGS sequence"/>
</dbReference>
<dbReference type="RefSeq" id="XP_025495760.1">
    <property type="nucleotide sequence ID" value="XM_025630277.1"/>
</dbReference>
<protein>
    <submittedName>
        <fullName evidence="3">Uncharacterized protein</fullName>
    </submittedName>
</protein>